<keyword evidence="5 7" id="KW-0472">Membrane</keyword>
<dbReference type="PANTHER" id="PTHR42920">
    <property type="entry name" value="OS03G0707200 PROTEIN-RELATED"/>
    <property type="match status" value="1"/>
</dbReference>
<feature type="transmembrane region" description="Helical" evidence="7">
    <location>
        <begin position="238"/>
        <end position="255"/>
    </location>
</feature>
<feature type="transmembrane region" description="Helical" evidence="7">
    <location>
        <begin position="143"/>
        <end position="161"/>
    </location>
</feature>
<dbReference type="InterPro" id="IPR037185">
    <property type="entry name" value="EmrE-like"/>
</dbReference>
<feature type="transmembrane region" description="Helical" evidence="7">
    <location>
        <begin position="31"/>
        <end position="52"/>
    </location>
</feature>
<keyword evidence="10" id="KW-1185">Reference proteome</keyword>
<evidence type="ECO:0000259" key="8">
    <source>
        <dbReference type="Pfam" id="PF00892"/>
    </source>
</evidence>
<evidence type="ECO:0000313" key="10">
    <source>
        <dbReference type="Proteomes" id="UP000326202"/>
    </source>
</evidence>
<feature type="domain" description="EamA" evidence="8">
    <location>
        <begin position="1"/>
        <end position="136"/>
    </location>
</feature>
<keyword evidence="3 7" id="KW-0812">Transmembrane</keyword>
<gene>
    <name evidence="9" type="ORF">FRZ44_00070</name>
</gene>
<feature type="transmembrane region" description="Helical" evidence="7">
    <location>
        <begin position="206"/>
        <end position="226"/>
    </location>
</feature>
<feature type="transmembrane region" description="Helical" evidence="7">
    <location>
        <begin position="182"/>
        <end position="200"/>
    </location>
</feature>
<evidence type="ECO:0000313" key="9">
    <source>
        <dbReference type="EMBL" id="QEX14732.1"/>
    </source>
</evidence>
<dbReference type="InterPro" id="IPR051258">
    <property type="entry name" value="Diverse_Substrate_Transporter"/>
</dbReference>
<evidence type="ECO:0000256" key="7">
    <source>
        <dbReference type="SAM" id="Phobius"/>
    </source>
</evidence>
<dbReference type="KEGG" id="htq:FRZ44_00070"/>
<dbReference type="RefSeq" id="WP_151175254.1">
    <property type="nucleotide sequence ID" value="NZ_CP042906.1"/>
</dbReference>
<reference evidence="9 10" key="1">
    <citation type="submission" date="2019-08" db="EMBL/GenBank/DDBJ databases">
        <title>Hyperibacter terrae gen. nov., sp. nov. and Hyperibacter viscosus sp. nov., two new members in the family Rhodospirillaceae isolated from the rhizosphere of Hypericum perforatum.</title>
        <authorList>
            <person name="Noviana Z."/>
        </authorList>
    </citation>
    <scope>NUCLEOTIDE SEQUENCE [LARGE SCALE GENOMIC DNA]</scope>
    <source>
        <strain evidence="9 10">R5913</strain>
    </source>
</reference>
<evidence type="ECO:0000256" key="6">
    <source>
        <dbReference type="SAM" id="MobiDB-lite"/>
    </source>
</evidence>
<feature type="transmembrane region" description="Helical" evidence="7">
    <location>
        <begin position="64"/>
        <end position="84"/>
    </location>
</feature>
<organism evidence="9 10">
    <name type="scientific">Hypericibacter terrae</name>
    <dbReference type="NCBI Taxonomy" id="2602015"/>
    <lineage>
        <taxon>Bacteria</taxon>
        <taxon>Pseudomonadati</taxon>
        <taxon>Pseudomonadota</taxon>
        <taxon>Alphaproteobacteria</taxon>
        <taxon>Rhodospirillales</taxon>
        <taxon>Dongiaceae</taxon>
        <taxon>Hypericibacter</taxon>
    </lineage>
</organism>
<evidence type="ECO:0000256" key="4">
    <source>
        <dbReference type="ARBA" id="ARBA00022989"/>
    </source>
</evidence>
<dbReference type="Pfam" id="PF00892">
    <property type="entry name" value="EamA"/>
    <property type="match status" value="2"/>
</dbReference>
<dbReference type="InterPro" id="IPR000620">
    <property type="entry name" value="EamA_dom"/>
</dbReference>
<feature type="compositionally biased region" description="Basic and acidic residues" evidence="6">
    <location>
        <begin position="296"/>
        <end position="317"/>
    </location>
</feature>
<keyword evidence="2" id="KW-1003">Cell membrane</keyword>
<name>A0A5J6MC39_9PROT</name>
<evidence type="ECO:0000256" key="2">
    <source>
        <dbReference type="ARBA" id="ARBA00022475"/>
    </source>
</evidence>
<comment type="subcellular location">
    <subcellularLocation>
        <location evidence="1">Cell membrane</location>
        <topology evidence="1">Multi-pass membrane protein</topology>
    </subcellularLocation>
</comment>
<protein>
    <recommendedName>
        <fullName evidence="8">EamA domain-containing protein</fullName>
    </recommendedName>
</protein>
<dbReference type="SUPFAM" id="SSF103481">
    <property type="entry name" value="Multidrug resistance efflux transporter EmrE"/>
    <property type="match status" value="2"/>
</dbReference>
<feature type="transmembrane region" description="Helical" evidence="7">
    <location>
        <begin position="261"/>
        <end position="278"/>
    </location>
</feature>
<feature type="region of interest" description="Disordered" evidence="6">
    <location>
        <begin position="296"/>
        <end position="323"/>
    </location>
</feature>
<feature type="transmembrane region" description="Helical" evidence="7">
    <location>
        <begin position="96"/>
        <end position="113"/>
    </location>
</feature>
<evidence type="ECO:0000256" key="3">
    <source>
        <dbReference type="ARBA" id="ARBA00022692"/>
    </source>
</evidence>
<dbReference type="EMBL" id="CP042906">
    <property type="protein sequence ID" value="QEX14732.1"/>
    <property type="molecule type" value="Genomic_DNA"/>
</dbReference>
<proteinExistence type="predicted"/>
<dbReference type="PANTHER" id="PTHR42920:SF11">
    <property type="entry name" value="INNER MEMBRANE PROTEIN YTFF"/>
    <property type="match status" value="1"/>
</dbReference>
<sequence length="341" mass="36312">MIGILYALASAALFGLSAPLAKILLGGVSPWLLAGLLYLGSGLGLALVRLLWHSKETGIQKADLPWLAAAILSGGVAGPVLLLFGLARSSASEASLLLNLESALTLAMAWVIFKENVDRRLLLGAAAIVSGAVVLSWPRDPSLGLGWGPVLIAGACLAWAIDNNFTRKVSASDPMQIAMVKGLVAGAANVTIALALGASWPAGILVLESAVVGFLGYGISLTLFVLALRHLGTARTGAYYSLAPFIGAAAAIALLGDPVTMSFVAGGILMAIGLWLHLTERHLHLHEHEPMEHDHLHTHDEHHQHRHASDVPPEPHAHPHRHRRLVHRHLHYPDIHHRHTH</sequence>
<dbReference type="Proteomes" id="UP000326202">
    <property type="component" value="Chromosome"/>
</dbReference>
<accession>A0A5J6MC39</accession>
<dbReference type="OrthoDB" id="9794287at2"/>
<dbReference type="GO" id="GO:0005886">
    <property type="term" value="C:plasma membrane"/>
    <property type="evidence" value="ECO:0007669"/>
    <property type="project" value="UniProtKB-SubCell"/>
</dbReference>
<evidence type="ECO:0000256" key="1">
    <source>
        <dbReference type="ARBA" id="ARBA00004651"/>
    </source>
</evidence>
<dbReference type="AlphaFoldDB" id="A0A5J6MC39"/>
<keyword evidence="4 7" id="KW-1133">Transmembrane helix</keyword>
<evidence type="ECO:0000256" key="5">
    <source>
        <dbReference type="ARBA" id="ARBA00023136"/>
    </source>
</evidence>
<feature type="transmembrane region" description="Helical" evidence="7">
    <location>
        <begin position="120"/>
        <end position="137"/>
    </location>
</feature>
<feature type="domain" description="EamA" evidence="8">
    <location>
        <begin position="147"/>
        <end position="277"/>
    </location>
</feature>